<evidence type="ECO:0000313" key="4">
    <source>
        <dbReference type="Proteomes" id="UP000216446"/>
    </source>
</evidence>
<dbReference type="CDD" id="cd00293">
    <property type="entry name" value="USP-like"/>
    <property type="match status" value="2"/>
</dbReference>
<reference evidence="3 4" key="1">
    <citation type="submission" date="2016-11" db="EMBL/GenBank/DDBJ databases">
        <title>Study of marine rhodopsin-containing bacteria.</title>
        <authorList>
            <person name="Yoshizawa S."/>
            <person name="Kumagai Y."/>
            <person name="Kogure K."/>
        </authorList>
    </citation>
    <scope>NUCLEOTIDE SEQUENCE [LARGE SCALE GENOMIC DNA]</scope>
    <source>
        <strain evidence="3 4">SG-29</strain>
    </source>
</reference>
<dbReference type="FunCoup" id="A0A259TXH3">
    <property type="interactions" value="14"/>
</dbReference>
<evidence type="ECO:0000313" key="3">
    <source>
        <dbReference type="EMBL" id="OZC02452.1"/>
    </source>
</evidence>
<dbReference type="InterPro" id="IPR006015">
    <property type="entry name" value="Universal_stress_UspA"/>
</dbReference>
<dbReference type="InParanoid" id="A0A259TXH3"/>
<dbReference type="InterPro" id="IPR006016">
    <property type="entry name" value="UspA"/>
</dbReference>
<dbReference type="SUPFAM" id="SSF52402">
    <property type="entry name" value="Adenine nucleotide alpha hydrolases-like"/>
    <property type="match status" value="2"/>
</dbReference>
<dbReference type="AlphaFoldDB" id="A0A259TXH3"/>
<protein>
    <recommendedName>
        <fullName evidence="2">UspA domain-containing protein</fullName>
    </recommendedName>
</protein>
<dbReference type="EMBL" id="MQWB01000001">
    <property type="protein sequence ID" value="OZC02452.1"/>
    <property type="molecule type" value="Genomic_DNA"/>
</dbReference>
<dbReference type="InterPro" id="IPR014729">
    <property type="entry name" value="Rossmann-like_a/b/a_fold"/>
</dbReference>
<comment type="caution">
    <text evidence="3">The sequence shown here is derived from an EMBL/GenBank/DDBJ whole genome shotgun (WGS) entry which is preliminary data.</text>
</comment>
<organism evidence="3 4">
    <name type="scientific">Rubricoccus marinus</name>
    <dbReference type="NCBI Taxonomy" id="716817"/>
    <lineage>
        <taxon>Bacteria</taxon>
        <taxon>Pseudomonadati</taxon>
        <taxon>Rhodothermota</taxon>
        <taxon>Rhodothermia</taxon>
        <taxon>Rhodothermales</taxon>
        <taxon>Rubricoccaceae</taxon>
        <taxon>Rubricoccus</taxon>
    </lineage>
</organism>
<comment type="similarity">
    <text evidence="1">Belongs to the universal stress protein A family.</text>
</comment>
<dbReference type="PRINTS" id="PR01438">
    <property type="entry name" value="UNVRSLSTRESS"/>
</dbReference>
<dbReference type="RefSeq" id="WP_094546721.1">
    <property type="nucleotide sequence ID" value="NZ_MQWB01000001.1"/>
</dbReference>
<evidence type="ECO:0000259" key="2">
    <source>
        <dbReference type="Pfam" id="PF00582"/>
    </source>
</evidence>
<proteinExistence type="inferred from homology"/>
<accession>A0A259TXH3</accession>
<sequence>MRRLLVPTDFSDFAQEALRMALTLRRKTGAEVYLLHVASPTPLAPGDLGGVTGPFGGGTHASGPHEDGLRAALRQQVEIAGEAASGVSRAIRYSYAVAPAVLTYAEEIDANVIVTGTHGRRGLRRFMLGSVAEELAQTAPCDVLVAPTRTIPFSAHPARRILVPVDLQEGTASLLAFARHLAREVGAKQVDLLHVLEPLPYPIGWLDDAVLDIVPTVRERATEALRAAAESAGFQDPGVYVERGSPASVIGRVADVLDSELILVAPRQQGRVAKALLGSVAGGVVRAAARPVLVARSLLAPEASGDPSEYTSATA</sequence>
<name>A0A259TXH3_9BACT</name>
<dbReference type="OrthoDB" id="9788959at2"/>
<feature type="domain" description="UspA" evidence="2">
    <location>
        <begin position="159"/>
        <end position="296"/>
    </location>
</feature>
<dbReference type="PANTHER" id="PTHR46268">
    <property type="entry name" value="STRESS RESPONSE PROTEIN NHAX"/>
    <property type="match status" value="1"/>
</dbReference>
<gene>
    <name evidence="3" type="ORF">BSZ36_05350</name>
</gene>
<dbReference type="Pfam" id="PF00582">
    <property type="entry name" value="Usp"/>
    <property type="match status" value="2"/>
</dbReference>
<evidence type="ECO:0000256" key="1">
    <source>
        <dbReference type="ARBA" id="ARBA00008791"/>
    </source>
</evidence>
<feature type="domain" description="UspA" evidence="2">
    <location>
        <begin position="1"/>
        <end position="146"/>
    </location>
</feature>
<dbReference type="Proteomes" id="UP000216446">
    <property type="component" value="Unassembled WGS sequence"/>
</dbReference>
<keyword evidence="4" id="KW-1185">Reference proteome</keyword>
<dbReference type="PANTHER" id="PTHR46268:SF6">
    <property type="entry name" value="UNIVERSAL STRESS PROTEIN UP12"/>
    <property type="match status" value="1"/>
</dbReference>
<dbReference type="Gene3D" id="3.40.50.620">
    <property type="entry name" value="HUPs"/>
    <property type="match status" value="2"/>
</dbReference>